<organism evidence="1 2">
    <name type="scientific">Acinetobacter johnsonii</name>
    <dbReference type="NCBI Taxonomy" id="40214"/>
    <lineage>
        <taxon>Bacteria</taxon>
        <taxon>Pseudomonadati</taxon>
        <taxon>Pseudomonadota</taxon>
        <taxon>Gammaproteobacteria</taxon>
        <taxon>Moraxellales</taxon>
        <taxon>Moraxellaceae</taxon>
        <taxon>Acinetobacter</taxon>
    </lineage>
</organism>
<reference evidence="1 2" key="1">
    <citation type="submission" date="2018-06" db="EMBL/GenBank/DDBJ databases">
        <authorList>
            <consortium name="Pathogen Informatics"/>
            <person name="Doyle S."/>
        </authorList>
    </citation>
    <scope>NUCLEOTIDE SEQUENCE [LARGE SCALE GENOMIC DNA]</scope>
    <source>
        <strain evidence="1 2">NCTC10308</strain>
    </source>
</reference>
<dbReference type="SUPFAM" id="SSF52540">
    <property type="entry name" value="P-loop containing nucleoside triphosphate hydrolases"/>
    <property type="match status" value="1"/>
</dbReference>
<dbReference type="Proteomes" id="UP000254227">
    <property type="component" value="Unassembled WGS sequence"/>
</dbReference>
<gene>
    <name evidence="1" type="ORF">NCTC10308_01055</name>
</gene>
<name>A0A380TXH9_ACIJO</name>
<dbReference type="EMBL" id="UFRV01000006">
    <property type="protein sequence ID" value="SUT93320.1"/>
    <property type="molecule type" value="Genomic_DNA"/>
</dbReference>
<evidence type="ECO:0000313" key="1">
    <source>
        <dbReference type="EMBL" id="SUT93320.1"/>
    </source>
</evidence>
<evidence type="ECO:0000313" key="2">
    <source>
        <dbReference type="Proteomes" id="UP000254227"/>
    </source>
</evidence>
<accession>A0A380TXH9</accession>
<protein>
    <submittedName>
        <fullName evidence="1">Uncharacterized protein conserved in bacteria</fullName>
    </submittedName>
</protein>
<dbReference type="PANTHER" id="PTHR39206:SF1">
    <property type="entry name" value="SLL8004 PROTEIN"/>
    <property type="match status" value="1"/>
</dbReference>
<proteinExistence type="predicted"/>
<dbReference type="PANTHER" id="PTHR39206">
    <property type="entry name" value="SLL8004 PROTEIN"/>
    <property type="match status" value="1"/>
</dbReference>
<sequence>MPPPRQPRIRMFAGPNGSGKSTVKDYLLPQHIGAYLNADELEQNLRQSQHIDLLHYHPSLKASELVTFLKSKKRPQGGQFVALLAHEPIVLDEWKIEFKTEEIDSYLCARIIDYIRLEFLRVKVSFTFETVMSHISKVEFLREAKRQGYKTYLYYVSTVDPQINIARVKYRVSVGGHPVPEQKIIERYYRSMDLLMQAIECCDRAYLFDNSSDGIQASFLAEIEAAETLKMNAAVSKLPIWFAERVLSEFQ</sequence>
<dbReference type="AlphaFoldDB" id="A0A380TXH9"/>
<dbReference type="InterPro" id="IPR027417">
    <property type="entry name" value="P-loop_NTPase"/>
</dbReference>
<dbReference type="Gene3D" id="3.40.50.300">
    <property type="entry name" value="P-loop containing nucleotide triphosphate hydrolases"/>
    <property type="match status" value="1"/>
</dbReference>